<name>A0ABQ5NZL8_9ACTN</name>
<keyword evidence="10" id="KW-1185">Reference proteome</keyword>
<proteinExistence type="inferred from homology"/>
<comment type="similarity">
    <text evidence="2">Belongs to the protease inhibitor I16 (SSI) family.</text>
</comment>
<dbReference type="GO" id="GO:0030414">
    <property type="term" value="F:peptidase inhibitor activity"/>
    <property type="evidence" value="ECO:0007669"/>
    <property type="project" value="UniProtKB-KW"/>
</dbReference>
<reference evidence="9 10" key="1">
    <citation type="submission" date="2022-10" db="EMBL/GenBank/DDBJ databases">
        <title>Draft genome sequence of Streptomyces sp. YSPA8.</title>
        <authorList>
            <person name="Moriuchi R."/>
            <person name="Dohra H."/>
            <person name="Yamamura H."/>
            <person name="Kodani S."/>
        </authorList>
    </citation>
    <scope>NUCLEOTIDE SEQUENCE [LARGE SCALE GENOMIC DNA]</scope>
    <source>
        <strain evidence="9 10">YSPA8</strain>
    </source>
</reference>
<evidence type="ECO:0000256" key="6">
    <source>
        <dbReference type="ARBA" id="ARBA00023157"/>
    </source>
</evidence>
<dbReference type="SUPFAM" id="SSF55399">
    <property type="entry name" value="Subtilisin inhibitor"/>
    <property type="match status" value="1"/>
</dbReference>
<protein>
    <submittedName>
        <fullName evidence="9">Subtilase-type protease inhibitor</fullName>
    </submittedName>
</protein>
<dbReference type="Proteomes" id="UP001291653">
    <property type="component" value="Unassembled WGS sequence"/>
</dbReference>
<dbReference type="EMBL" id="BSBI01000006">
    <property type="protein sequence ID" value="GLF95802.1"/>
    <property type="molecule type" value="Genomic_DNA"/>
</dbReference>
<evidence type="ECO:0000313" key="10">
    <source>
        <dbReference type="Proteomes" id="UP001291653"/>
    </source>
</evidence>
<evidence type="ECO:0000256" key="5">
    <source>
        <dbReference type="ARBA" id="ARBA00022900"/>
    </source>
</evidence>
<keyword evidence="6" id="KW-1015">Disulfide bond</keyword>
<evidence type="ECO:0000313" key="9">
    <source>
        <dbReference type="EMBL" id="GLF95802.1"/>
    </source>
</evidence>
<dbReference type="Pfam" id="PF00720">
    <property type="entry name" value="SSI"/>
    <property type="match status" value="1"/>
</dbReference>
<feature type="signal peptide" evidence="7">
    <location>
        <begin position="1"/>
        <end position="25"/>
    </location>
</feature>
<evidence type="ECO:0000259" key="8">
    <source>
        <dbReference type="Pfam" id="PF00720"/>
    </source>
</evidence>
<evidence type="ECO:0000256" key="4">
    <source>
        <dbReference type="ARBA" id="ARBA00022690"/>
    </source>
</evidence>
<dbReference type="InterPro" id="IPR036819">
    <property type="entry name" value="Subtilisin_inhibitor-like_sf"/>
</dbReference>
<organism evidence="9 10">
    <name type="scientific">Streptomyces yaizuensis</name>
    <dbReference type="NCBI Taxonomy" id="2989713"/>
    <lineage>
        <taxon>Bacteria</taxon>
        <taxon>Bacillati</taxon>
        <taxon>Actinomycetota</taxon>
        <taxon>Actinomycetes</taxon>
        <taxon>Kitasatosporales</taxon>
        <taxon>Streptomycetaceae</taxon>
        <taxon>Streptomyces</taxon>
    </lineage>
</organism>
<feature type="domain" description="Subtilisin inhibitor" evidence="8">
    <location>
        <begin position="40"/>
        <end position="120"/>
    </location>
</feature>
<keyword evidence="5" id="KW-0722">Serine protease inhibitor</keyword>
<dbReference type="Gene3D" id="3.30.350.10">
    <property type="entry name" value="Subtilisin inhibitor-like"/>
    <property type="match status" value="1"/>
</dbReference>
<gene>
    <name evidence="9" type="ORF">SYYSPA8_15915</name>
</gene>
<evidence type="ECO:0000256" key="7">
    <source>
        <dbReference type="SAM" id="SignalP"/>
    </source>
</evidence>
<feature type="chain" id="PRO_5045633206" evidence="7">
    <location>
        <begin position="26"/>
        <end position="146"/>
    </location>
</feature>
<keyword evidence="7" id="KW-0732">Signal</keyword>
<dbReference type="InterPro" id="IPR023549">
    <property type="entry name" value="Subtilisin_inhibitor"/>
</dbReference>
<keyword evidence="3" id="KW-0964">Secreted</keyword>
<dbReference type="InterPro" id="IPR020054">
    <property type="entry name" value="Prot_inh_SSI_I16_CS"/>
</dbReference>
<keyword evidence="4 9" id="KW-0646">Protease inhibitor</keyword>
<comment type="subcellular location">
    <subcellularLocation>
        <location evidence="1">Secreted</location>
    </subcellularLocation>
</comment>
<evidence type="ECO:0000256" key="3">
    <source>
        <dbReference type="ARBA" id="ARBA00022525"/>
    </source>
</evidence>
<evidence type="ECO:0000256" key="2">
    <source>
        <dbReference type="ARBA" id="ARBA00010472"/>
    </source>
</evidence>
<sequence>MLRRLALAATVSAVALATATPLAGAIPLPPPGGPEQARDQLTLVVSESGNARTDGRYELSCGPVGGTHPDREAACARLDELAWAGEDPFMPVPQGTMCTQQAGGPAAARITGSWRGRPVDAVFSRTDGCEISRWQRLEPILPSTRS</sequence>
<accession>A0ABQ5NZL8</accession>
<comment type="caution">
    <text evidence="9">The sequence shown here is derived from an EMBL/GenBank/DDBJ whole genome shotgun (WGS) entry which is preliminary data.</text>
</comment>
<dbReference type="RefSeq" id="WP_323447855.1">
    <property type="nucleotide sequence ID" value="NZ_BSBI01000006.1"/>
</dbReference>
<evidence type="ECO:0000256" key="1">
    <source>
        <dbReference type="ARBA" id="ARBA00004613"/>
    </source>
</evidence>
<dbReference type="PROSITE" id="PS00999">
    <property type="entry name" value="SSI"/>
    <property type="match status" value="1"/>
</dbReference>